<name>A0A067DG15_CITSI</name>
<sequence>MDVNLRIFCERLKRVLVGEEGTLTLPDTTKLTPIFQNLLTESEIITTPLGNYQGDMKAIYKFFIAIMRQLHQQNSETEEICDALLGLQSKIINLRNLHQRLPPSSGLGQPTHSVVAILDSRGFDKTAFAAEIYNNNFVKFYFDCHAWVRVSNFYNFKRILDDIMKSLMPTSSWLKIMGKDYKSEKTILRDYLTNKKYFTVLDDVWIEKIWDDLREALPDNQIGSRALITVGPHNILTSIELENGEKNRHDSALVGGPLIRIKHETWQFFILHYGSTPLENETEGPSVGLKLVSLSELPFPLIVCCLYFCVFPTDIELTTRQLCRLWTAEGLRPGNYDSEKMAEEYLKQ</sequence>
<evidence type="ECO:0000313" key="2">
    <source>
        <dbReference type="EMBL" id="KDO41763.1"/>
    </source>
</evidence>
<dbReference type="InterPro" id="IPR002182">
    <property type="entry name" value="NB-ARC"/>
</dbReference>
<proteinExistence type="predicted"/>
<dbReference type="SUPFAM" id="SSF52540">
    <property type="entry name" value="P-loop containing nucleoside triphosphate hydrolases"/>
    <property type="match status" value="1"/>
</dbReference>
<dbReference type="AlphaFoldDB" id="A0A067DG15"/>
<dbReference type="PANTHER" id="PTHR23155">
    <property type="entry name" value="DISEASE RESISTANCE PROTEIN RP"/>
    <property type="match status" value="1"/>
</dbReference>
<evidence type="ECO:0000259" key="1">
    <source>
        <dbReference type="Pfam" id="PF00931"/>
    </source>
</evidence>
<dbReference type="InterPro" id="IPR027417">
    <property type="entry name" value="P-loop_NTPase"/>
</dbReference>
<dbReference type="Gene3D" id="3.40.50.300">
    <property type="entry name" value="P-loop containing nucleotide triphosphate hydrolases"/>
    <property type="match status" value="1"/>
</dbReference>
<dbReference type="Proteomes" id="UP000027120">
    <property type="component" value="Unassembled WGS sequence"/>
</dbReference>
<keyword evidence="3" id="KW-1185">Reference proteome</keyword>
<protein>
    <recommendedName>
        <fullName evidence="1">NB-ARC domain-containing protein</fullName>
    </recommendedName>
</protein>
<accession>A0A067DG15</accession>
<organism evidence="2 3">
    <name type="scientific">Citrus sinensis</name>
    <name type="common">Sweet orange</name>
    <name type="synonym">Citrus aurantium var. sinensis</name>
    <dbReference type="NCBI Taxonomy" id="2711"/>
    <lineage>
        <taxon>Eukaryota</taxon>
        <taxon>Viridiplantae</taxon>
        <taxon>Streptophyta</taxon>
        <taxon>Embryophyta</taxon>
        <taxon>Tracheophyta</taxon>
        <taxon>Spermatophyta</taxon>
        <taxon>Magnoliopsida</taxon>
        <taxon>eudicotyledons</taxon>
        <taxon>Gunneridae</taxon>
        <taxon>Pentapetalae</taxon>
        <taxon>rosids</taxon>
        <taxon>malvids</taxon>
        <taxon>Sapindales</taxon>
        <taxon>Rutaceae</taxon>
        <taxon>Aurantioideae</taxon>
        <taxon>Citrus</taxon>
    </lineage>
</organism>
<dbReference type="GO" id="GO:0043531">
    <property type="term" value="F:ADP binding"/>
    <property type="evidence" value="ECO:0007669"/>
    <property type="project" value="InterPro"/>
</dbReference>
<dbReference type="STRING" id="2711.A0A067DG15"/>
<dbReference type="Pfam" id="PF00931">
    <property type="entry name" value="NB-ARC"/>
    <property type="match status" value="1"/>
</dbReference>
<dbReference type="GO" id="GO:0006952">
    <property type="term" value="P:defense response"/>
    <property type="evidence" value="ECO:0007669"/>
    <property type="project" value="InterPro"/>
</dbReference>
<gene>
    <name evidence="2" type="ORF">CISIN_1g040110mg</name>
</gene>
<dbReference type="InterPro" id="IPR044974">
    <property type="entry name" value="Disease_R_plants"/>
</dbReference>
<feature type="domain" description="NB-ARC" evidence="1">
    <location>
        <begin position="113"/>
        <end position="232"/>
    </location>
</feature>
<dbReference type="SMR" id="A0A067DG15"/>
<evidence type="ECO:0000313" key="3">
    <source>
        <dbReference type="Proteomes" id="UP000027120"/>
    </source>
</evidence>
<dbReference type="EMBL" id="KK785570">
    <property type="protein sequence ID" value="KDO41763.1"/>
    <property type="molecule type" value="Genomic_DNA"/>
</dbReference>
<reference evidence="2 3" key="1">
    <citation type="submission" date="2014-04" db="EMBL/GenBank/DDBJ databases">
        <authorList>
            <consortium name="International Citrus Genome Consortium"/>
            <person name="Gmitter F."/>
            <person name="Chen C."/>
            <person name="Farmerie W."/>
            <person name="Harkins T."/>
            <person name="Desany B."/>
            <person name="Mohiuddin M."/>
            <person name="Kodira C."/>
            <person name="Borodovsky M."/>
            <person name="Lomsadze A."/>
            <person name="Burns P."/>
            <person name="Jenkins J."/>
            <person name="Prochnik S."/>
            <person name="Shu S."/>
            <person name="Chapman J."/>
            <person name="Pitluck S."/>
            <person name="Schmutz J."/>
            <person name="Rokhsar D."/>
        </authorList>
    </citation>
    <scope>NUCLEOTIDE SEQUENCE</scope>
</reference>
<dbReference type="PANTHER" id="PTHR23155:SF1205">
    <property type="entry name" value="DISEASE RESISTANCE PROTEIN RPM1"/>
    <property type="match status" value="1"/>
</dbReference>